<organism evidence="1 2">
    <name type="scientific">Ramlibacter ginsenosidimutans</name>
    <dbReference type="NCBI Taxonomy" id="502333"/>
    <lineage>
        <taxon>Bacteria</taxon>
        <taxon>Pseudomonadati</taxon>
        <taxon>Pseudomonadota</taxon>
        <taxon>Betaproteobacteria</taxon>
        <taxon>Burkholderiales</taxon>
        <taxon>Comamonadaceae</taxon>
        <taxon>Ramlibacter</taxon>
    </lineage>
</organism>
<reference evidence="1" key="1">
    <citation type="journal article" date="2012" name="J. Microbiol. Biotechnol.">
        <title>Ramlibacter ginsenosidimutans sp. nov., with ginsenoside-converting activity.</title>
        <authorList>
            <person name="Wang L."/>
            <person name="An D.S."/>
            <person name="Kim S.G."/>
            <person name="Jin F.X."/>
            <person name="Kim S.C."/>
            <person name="Lee S.T."/>
            <person name="Im W.T."/>
        </authorList>
    </citation>
    <scope>NUCLEOTIDE SEQUENCE</scope>
    <source>
        <strain evidence="1">KACC 17527</strain>
    </source>
</reference>
<dbReference type="Proteomes" id="UP000630528">
    <property type="component" value="Unassembled WGS sequence"/>
</dbReference>
<gene>
    <name evidence="1" type="ORF">JJB11_18945</name>
</gene>
<protein>
    <submittedName>
        <fullName evidence="1">DUF3445 domain-containing protein</fullName>
    </submittedName>
</protein>
<dbReference type="InterPro" id="IPR021848">
    <property type="entry name" value="HODM_asu-like"/>
</dbReference>
<evidence type="ECO:0000313" key="1">
    <source>
        <dbReference type="EMBL" id="MBK6008186.1"/>
    </source>
</evidence>
<keyword evidence="2" id="KW-1185">Reference proteome</keyword>
<sequence>MSFPLSRITAPFRMQPGLQRLAGEPRHLSALTPGSALWQEKKRVLDSGASRLAVPGFDPQPAITAILAQARAEGIAAAGPIELAFEEDFAVLEAQGTTLPWLCVCVPSHWAPEDKLGLPFSAVHAPVADSSALLSAASHLVRLVTGGERFERFVWTLSPSGRYDQHPRRHARAPWPDTADADAFAAQCFLRAERQTFFPVPGVPGQAVFTIRVMLQPLAEAVRSADDARRLHDALASMSAAVLAYKGLAPARDRLLAWLTTRAA</sequence>
<evidence type="ECO:0000313" key="2">
    <source>
        <dbReference type="Proteomes" id="UP000630528"/>
    </source>
</evidence>
<name>A0A934TVE6_9BURK</name>
<dbReference type="RefSeq" id="WP_201175041.1">
    <property type="nucleotide sequence ID" value="NZ_JAEPWM010000009.1"/>
</dbReference>
<dbReference type="AlphaFoldDB" id="A0A934TVE6"/>
<comment type="caution">
    <text evidence="1">The sequence shown here is derived from an EMBL/GenBank/DDBJ whole genome shotgun (WGS) entry which is preliminary data.</text>
</comment>
<dbReference type="Pfam" id="PF11927">
    <property type="entry name" value="HODM_asu-like"/>
    <property type="match status" value="1"/>
</dbReference>
<accession>A0A934TVE6</accession>
<dbReference type="EMBL" id="JAEPWM010000009">
    <property type="protein sequence ID" value="MBK6008186.1"/>
    <property type="molecule type" value="Genomic_DNA"/>
</dbReference>
<reference evidence="1" key="2">
    <citation type="submission" date="2021-01" db="EMBL/GenBank/DDBJ databases">
        <authorList>
            <person name="Kang M."/>
        </authorList>
    </citation>
    <scope>NUCLEOTIDE SEQUENCE</scope>
    <source>
        <strain evidence="1">KACC 17527</strain>
    </source>
</reference>
<proteinExistence type="predicted"/>